<dbReference type="GO" id="GO:0004425">
    <property type="term" value="F:indole-3-glycerol-phosphate synthase activity"/>
    <property type="evidence" value="ECO:0007669"/>
    <property type="project" value="UniProtKB-UniRule"/>
</dbReference>
<dbReference type="EC" id="4.1.1.48" evidence="9"/>
<dbReference type="SUPFAM" id="SSF51366">
    <property type="entry name" value="Ribulose-phoshate binding barrel"/>
    <property type="match status" value="1"/>
</dbReference>
<evidence type="ECO:0000259" key="10">
    <source>
        <dbReference type="Pfam" id="PF00218"/>
    </source>
</evidence>
<dbReference type="PANTHER" id="PTHR22854:SF2">
    <property type="entry name" value="INDOLE-3-GLYCEROL-PHOSPHATE SYNTHASE"/>
    <property type="match status" value="1"/>
</dbReference>
<comment type="catalytic activity">
    <reaction evidence="1 9">
        <text>1-(2-carboxyphenylamino)-1-deoxy-D-ribulose 5-phosphate + H(+) = (1S,2R)-1-C-(indol-3-yl)glycerol 3-phosphate + CO2 + H2O</text>
        <dbReference type="Rhea" id="RHEA:23476"/>
        <dbReference type="ChEBI" id="CHEBI:15377"/>
        <dbReference type="ChEBI" id="CHEBI:15378"/>
        <dbReference type="ChEBI" id="CHEBI:16526"/>
        <dbReference type="ChEBI" id="CHEBI:58613"/>
        <dbReference type="ChEBI" id="CHEBI:58866"/>
        <dbReference type="EC" id="4.1.1.48"/>
    </reaction>
</comment>
<comment type="pathway">
    <text evidence="2 9">Amino-acid biosynthesis; L-tryptophan biosynthesis; L-tryptophan from chorismate: step 4/5.</text>
</comment>
<keyword evidence="8 9" id="KW-0456">Lyase</keyword>
<name>A0A1H6FV18_THEAL</name>
<dbReference type="Proteomes" id="UP000222056">
    <property type="component" value="Unassembled WGS sequence"/>
</dbReference>
<dbReference type="HAMAP" id="MF_00134_A">
    <property type="entry name" value="IGPS_A"/>
    <property type="match status" value="1"/>
</dbReference>
<dbReference type="HAMAP" id="MF_00134_B">
    <property type="entry name" value="IGPS_B"/>
    <property type="match status" value="1"/>
</dbReference>
<dbReference type="PROSITE" id="PS00614">
    <property type="entry name" value="IGPS"/>
    <property type="match status" value="1"/>
</dbReference>
<dbReference type="UniPathway" id="UPA00035">
    <property type="reaction ID" value="UER00043"/>
</dbReference>
<dbReference type="Pfam" id="PF00218">
    <property type="entry name" value="IGPS"/>
    <property type="match status" value="1"/>
</dbReference>
<dbReference type="AlphaFoldDB" id="A0A1H6FV18"/>
<evidence type="ECO:0000256" key="2">
    <source>
        <dbReference type="ARBA" id="ARBA00004696"/>
    </source>
</evidence>
<dbReference type="GO" id="GO:0004640">
    <property type="term" value="F:phosphoribosylanthranilate isomerase activity"/>
    <property type="evidence" value="ECO:0007669"/>
    <property type="project" value="TreeGrafter"/>
</dbReference>
<dbReference type="NCBIfam" id="NF001377">
    <property type="entry name" value="PRK00278.2-4"/>
    <property type="match status" value="1"/>
</dbReference>
<dbReference type="InterPro" id="IPR013785">
    <property type="entry name" value="Aldolase_TIM"/>
</dbReference>
<evidence type="ECO:0000256" key="4">
    <source>
        <dbReference type="ARBA" id="ARBA00022605"/>
    </source>
</evidence>
<evidence type="ECO:0000256" key="7">
    <source>
        <dbReference type="ARBA" id="ARBA00023141"/>
    </source>
</evidence>
<dbReference type="InterPro" id="IPR045186">
    <property type="entry name" value="Indole-3-glycerol_P_synth"/>
</dbReference>
<evidence type="ECO:0000313" key="11">
    <source>
        <dbReference type="EMBL" id="SEH13998.1"/>
    </source>
</evidence>
<dbReference type="STRING" id="29539.SAMN02745716_1446"/>
<dbReference type="InterPro" id="IPR011060">
    <property type="entry name" value="RibuloseP-bd_barrel"/>
</dbReference>
<keyword evidence="5 9" id="KW-0210">Decarboxylase</keyword>
<accession>A0A1H6FV18</accession>
<dbReference type="EMBL" id="FNWJ01000002">
    <property type="protein sequence ID" value="SEH13998.1"/>
    <property type="molecule type" value="Genomic_DNA"/>
</dbReference>
<dbReference type="PANTHER" id="PTHR22854">
    <property type="entry name" value="TRYPTOPHAN BIOSYNTHESIS PROTEIN"/>
    <property type="match status" value="1"/>
</dbReference>
<comment type="similarity">
    <text evidence="3 9">Belongs to the TrpC family.</text>
</comment>
<proteinExistence type="inferred from homology"/>
<keyword evidence="7 9" id="KW-0057">Aromatic amino acid biosynthesis</keyword>
<protein>
    <recommendedName>
        <fullName evidence="9">Indole-3-glycerol phosphate synthase</fullName>
        <shortName evidence="9">IGPS</shortName>
        <ecNumber evidence="9">4.1.1.48</ecNumber>
    </recommendedName>
</protein>
<dbReference type="GO" id="GO:0000162">
    <property type="term" value="P:L-tryptophan biosynthetic process"/>
    <property type="evidence" value="ECO:0007669"/>
    <property type="project" value="UniProtKB-UniRule"/>
</dbReference>
<dbReference type="Gene3D" id="3.20.20.70">
    <property type="entry name" value="Aldolase class I"/>
    <property type="match status" value="1"/>
</dbReference>
<keyword evidence="12" id="KW-1185">Reference proteome</keyword>
<reference evidence="12" key="1">
    <citation type="submission" date="2016-10" db="EMBL/GenBank/DDBJ databases">
        <authorList>
            <person name="Varghese N."/>
            <person name="Submissions S."/>
        </authorList>
    </citation>
    <scope>NUCLEOTIDE SEQUENCE [LARGE SCALE GENOMIC DNA]</scope>
    <source>
        <strain evidence="12">ATCC 35263</strain>
    </source>
</reference>
<feature type="domain" description="Indole-3-glycerol phosphate synthase" evidence="10">
    <location>
        <begin position="3"/>
        <end position="254"/>
    </location>
</feature>
<evidence type="ECO:0000256" key="5">
    <source>
        <dbReference type="ARBA" id="ARBA00022793"/>
    </source>
</evidence>
<dbReference type="FunFam" id="3.20.20.70:FF:000024">
    <property type="entry name" value="Indole-3-glycerol phosphate synthase"/>
    <property type="match status" value="1"/>
</dbReference>
<evidence type="ECO:0000256" key="6">
    <source>
        <dbReference type="ARBA" id="ARBA00022822"/>
    </source>
</evidence>
<dbReference type="InterPro" id="IPR001468">
    <property type="entry name" value="Indole-3-GlycerolPSynthase_CS"/>
</dbReference>
<evidence type="ECO:0000256" key="1">
    <source>
        <dbReference type="ARBA" id="ARBA00001633"/>
    </source>
</evidence>
<gene>
    <name evidence="9" type="primary">trpC</name>
    <name evidence="11" type="ORF">SAMN02745716_1446</name>
</gene>
<keyword evidence="6 9" id="KW-0822">Tryptophan biosynthesis</keyword>
<dbReference type="CDD" id="cd00331">
    <property type="entry name" value="IGPS"/>
    <property type="match status" value="1"/>
</dbReference>
<sequence length="263" mass="28517">MRLEALIAATREAVARRRAELPLRELERLVELDRAGRPFAEALARPGTSVIAEYKRRSPSAGAIREDLECADVVRAYERGGAAAVSVLTEERHFGGSLADLRAARSATSLPILRKDFTIDPYQVYEAKISGADAVLLVVAALKPQQLQELYALAGELDLDALVEVANEEDLERALEIDADVIGINNRDLSDFTVDVRRTFDLLPSIPAGKTVVSESGISTRSQIEELEQVGVDAVLVGEALMRALDPEQAVRELVRSGATSDA</sequence>
<dbReference type="InterPro" id="IPR013798">
    <property type="entry name" value="Indole-3-glycerol_P_synth_dom"/>
</dbReference>
<organism evidence="11 12">
    <name type="scientific">Thermoleophilum album</name>
    <dbReference type="NCBI Taxonomy" id="29539"/>
    <lineage>
        <taxon>Bacteria</taxon>
        <taxon>Bacillati</taxon>
        <taxon>Actinomycetota</taxon>
        <taxon>Thermoleophilia</taxon>
        <taxon>Thermoleophilales</taxon>
        <taxon>Thermoleophilaceae</taxon>
        <taxon>Thermoleophilum</taxon>
    </lineage>
</organism>
<evidence type="ECO:0000313" key="12">
    <source>
        <dbReference type="Proteomes" id="UP000222056"/>
    </source>
</evidence>
<evidence type="ECO:0000256" key="8">
    <source>
        <dbReference type="ARBA" id="ARBA00023239"/>
    </source>
</evidence>
<evidence type="ECO:0000256" key="3">
    <source>
        <dbReference type="ARBA" id="ARBA00008737"/>
    </source>
</evidence>
<dbReference type="RefSeq" id="WP_218138320.1">
    <property type="nucleotide sequence ID" value="NZ_FNWJ01000002.1"/>
</dbReference>
<keyword evidence="4 9" id="KW-0028">Amino-acid biosynthesis</keyword>
<evidence type="ECO:0000256" key="9">
    <source>
        <dbReference type="HAMAP-Rule" id="MF_00134"/>
    </source>
</evidence>